<sequence length="217" mass="24614">MKQPIAVLTGDIIASKRIKNQHALFERLDTCLGDLAARFDGRGERYRGDGFQLVLNDHAHALHAAVMLRAWLIMHSDDTQRWDARVAVAIGLDEWDRNVTPIRSSGPVFIESGRALDSLSQDQAHLRVVLTEQDRDSGLALLTRFVDELIDGWSIYSAEVVYWQLVAGESQQALGKRLGIRQPSVHKRLRAARWPLLSEYLNYVHEDMKARYSRVAS</sequence>
<organism evidence="1 2">
    <name type="scientific">Pistricoccus aurantiacus</name>
    <dbReference type="NCBI Taxonomy" id="1883414"/>
    <lineage>
        <taxon>Bacteria</taxon>
        <taxon>Pseudomonadati</taxon>
        <taxon>Pseudomonadota</taxon>
        <taxon>Gammaproteobacteria</taxon>
        <taxon>Oceanospirillales</taxon>
        <taxon>Halomonadaceae</taxon>
        <taxon>Pistricoccus</taxon>
    </lineage>
</organism>
<accession>A0A5B8SVF6</accession>
<reference evidence="1 2" key="1">
    <citation type="submission" date="2019-06" db="EMBL/GenBank/DDBJ databases">
        <title>Genome analyses of bacteria isolated from kimchi.</title>
        <authorList>
            <person name="Lee S."/>
            <person name="Ahn S."/>
            <person name="Roh S."/>
        </authorList>
    </citation>
    <scope>NUCLEOTIDE SEQUENCE [LARGE SCALE GENOMIC DNA]</scope>
    <source>
        <strain evidence="1 2">CBA4606</strain>
    </source>
</reference>
<dbReference type="RefSeq" id="WP_147185171.1">
    <property type="nucleotide sequence ID" value="NZ_CP042382.1"/>
</dbReference>
<proteinExistence type="predicted"/>
<dbReference type="OrthoDB" id="7064118at2"/>
<dbReference type="Proteomes" id="UP000321272">
    <property type="component" value="Chromosome"/>
</dbReference>
<dbReference type="KEGG" id="paur:FGL86_14100"/>
<dbReference type="EMBL" id="CP042382">
    <property type="protein sequence ID" value="QEA40097.1"/>
    <property type="molecule type" value="Genomic_DNA"/>
</dbReference>
<evidence type="ECO:0000313" key="1">
    <source>
        <dbReference type="EMBL" id="QEA40097.1"/>
    </source>
</evidence>
<name>A0A5B8SVF6_9GAMM</name>
<protein>
    <submittedName>
        <fullName evidence="1">Uncharacterized protein</fullName>
    </submittedName>
</protein>
<gene>
    <name evidence="1" type="ORF">FGL86_14100</name>
</gene>
<evidence type="ECO:0000313" key="2">
    <source>
        <dbReference type="Proteomes" id="UP000321272"/>
    </source>
</evidence>
<keyword evidence="2" id="KW-1185">Reference proteome</keyword>
<dbReference type="AlphaFoldDB" id="A0A5B8SVF6"/>